<reference evidence="6" key="1">
    <citation type="submission" date="2018-05" db="EMBL/GenBank/DDBJ databases">
        <authorList>
            <person name="Lanie J.A."/>
            <person name="Ng W.-L."/>
            <person name="Kazmierczak K.M."/>
            <person name="Andrzejewski T.M."/>
            <person name="Davidsen T.M."/>
            <person name="Wayne K.J."/>
            <person name="Tettelin H."/>
            <person name="Glass J.I."/>
            <person name="Rusch D."/>
            <person name="Podicherti R."/>
            <person name="Tsui H.-C.T."/>
            <person name="Winkler M.E."/>
        </authorList>
    </citation>
    <scope>NUCLEOTIDE SEQUENCE</scope>
</reference>
<dbReference type="InterPro" id="IPR036390">
    <property type="entry name" value="WH_DNA-bd_sf"/>
</dbReference>
<dbReference type="InterPro" id="IPR001077">
    <property type="entry name" value="COMT_C"/>
</dbReference>
<dbReference type="GO" id="GO:0046983">
    <property type="term" value="F:protein dimerization activity"/>
    <property type="evidence" value="ECO:0007669"/>
    <property type="project" value="InterPro"/>
</dbReference>
<feature type="domain" description="O-methyltransferase C-terminal" evidence="4">
    <location>
        <begin position="162"/>
        <end position="307"/>
    </location>
</feature>
<dbReference type="EMBL" id="UINC01098091">
    <property type="protein sequence ID" value="SVC56338.1"/>
    <property type="molecule type" value="Genomic_DNA"/>
</dbReference>
<keyword evidence="3" id="KW-0949">S-adenosyl-L-methionine</keyword>
<dbReference type="InterPro" id="IPR029063">
    <property type="entry name" value="SAM-dependent_MTases_sf"/>
</dbReference>
<dbReference type="Gene3D" id="1.10.10.10">
    <property type="entry name" value="Winged helix-like DNA-binding domain superfamily/Winged helix DNA-binding domain"/>
    <property type="match status" value="1"/>
</dbReference>
<dbReference type="PANTHER" id="PTHR43712">
    <property type="entry name" value="PUTATIVE (AFU_ORTHOLOGUE AFUA_4G14580)-RELATED"/>
    <property type="match status" value="1"/>
</dbReference>
<keyword evidence="1" id="KW-0489">Methyltransferase</keyword>
<proteinExistence type="predicted"/>
<dbReference type="GO" id="GO:0032259">
    <property type="term" value="P:methylation"/>
    <property type="evidence" value="ECO:0007669"/>
    <property type="project" value="UniProtKB-KW"/>
</dbReference>
<evidence type="ECO:0008006" key="7">
    <source>
        <dbReference type="Google" id="ProtNLM"/>
    </source>
</evidence>
<organism evidence="6">
    <name type="scientific">marine metagenome</name>
    <dbReference type="NCBI Taxonomy" id="408172"/>
    <lineage>
        <taxon>unclassified sequences</taxon>
        <taxon>metagenomes</taxon>
        <taxon>ecological metagenomes</taxon>
    </lineage>
</organism>
<evidence type="ECO:0000256" key="3">
    <source>
        <dbReference type="ARBA" id="ARBA00022691"/>
    </source>
</evidence>
<gene>
    <name evidence="6" type="ORF">METZ01_LOCUS309192</name>
</gene>
<dbReference type="Gene3D" id="3.40.50.150">
    <property type="entry name" value="Vaccinia Virus protein VP39"/>
    <property type="match status" value="1"/>
</dbReference>
<feature type="domain" description="O-methyltransferase dimerisation" evidence="5">
    <location>
        <begin position="12"/>
        <end position="88"/>
    </location>
</feature>
<dbReference type="Pfam" id="PF00891">
    <property type="entry name" value="Methyltransf_2"/>
    <property type="match status" value="1"/>
</dbReference>
<dbReference type="PANTHER" id="PTHR43712:SF2">
    <property type="entry name" value="O-METHYLTRANSFERASE CICE"/>
    <property type="match status" value="1"/>
</dbReference>
<name>A0A382N716_9ZZZZ</name>
<dbReference type="SUPFAM" id="SSF46785">
    <property type="entry name" value="Winged helix' DNA-binding domain"/>
    <property type="match status" value="1"/>
</dbReference>
<dbReference type="PIRSF" id="PIRSF005739">
    <property type="entry name" value="O-mtase"/>
    <property type="match status" value="1"/>
</dbReference>
<evidence type="ECO:0000259" key="5">
    <source>
        <dbReference type="Pfam" id="PF08100"/>
    </source>
</evidence>
<dbReference type="SUPFAM" id="SSF53335">
    <property type="entry name" value="S-adenosyl-L-methionine-dependent methyltransferases"/>
    <property type="match status" value="1"/>
</dbReference>
<evidence type="ECO:0000256" key="1">
    <source>
        <dbReference type="ARBA" id="ARBA00022603"/>
    </source>
</evidence>
<dbReference type="CDD" id="cd02440">
    <property type="entry name" value="AdoMet_MTases"/>
    <property type="match status" value="1"/>
</dbReference>
<evidence type="ECO:0000259" key="4">
    <source>
        <dbReference type="Pfam" id="PF00891"/>
    </source>
</evidence>
<dbReference type="AlphaFoldDB" id="A0A382N716"/>
<evidence type="ECO:0000256" key="2">
    <source>
        <dbReference type="ARBA" id="ARBA00022679"/>
    </source>
</evidence>
<sequence>MVVISSPSDLIELLVGYQPAAAISAASQLGLFDALNDRPQPASEIATCLAANHSNLNALLEALVQLGLVSRTDDGFTNTPFASAHLRSDSDLDKVIRKEAFFSKAWLRLSEVIQSGNPILDPWKKRLCEQSDQTTEFLYALDALARITGPPLEELPELVPGRVLDVGGGLGTYSRALAEAGSTMVLVDLPEVIELARGYLADLPTGSVELIAADLFTEPTCGIEIESVDAALVSHMLHDYSEETGIGLLRSVNGAIRPGGFIVVNDFASDIGPGAFGVLFDLMMRVETGGVAHDLAVLTEMLLSSGFCDVRRAPFPAPITVLIARKDS</sequence>
<dbReference type="InterPro" id="IPR016461">
    <property type="entry name" value="COMT-like"/>
</dbReference>
<protein>
    <recommendedName>
        <fullName evidence="7">O-methyltransferase domain-containing protein</fullName>
    </recommendedName>
</protein>
<keyword evidence="2" id="KW-0808">Transferase</keyword>
<dbReference type="PROSITE" id="PS51683">
    <property type="entry name" value="SAM_OMT_II"/>
    <property type="match status" value="1"/>
</dbReference>
<dbReference type="Pfam" id="PF08100">
    <property type="entry name" value="Dimerisation"/>
    <property type="match status" value="1"/>
</dbReference>
<dbReference type="InterPro" id="IPR012967">
    <property type="entry name" value="COMT_dimerisation"/>
</dbReference>
<accession>A0A382N716</accession>
<evidence type="ECO:0000313" key="6">
    <source>
        <dbReference type="EMBL" id="SVC56338.1"/>
    </source>
</evidence>
<dbReference type="GO" id="GO:0008171">
    <property type="term" value="F:O-methyltransferase activity"/>
    <property type="evidence" value="ECO:0007669"/>
    <property type="project" value="InterPro"/>
</dbReference>
<dbReference type="InterPro" id="IPR036388">
    <property type="entry name" value="WH-like_DNA-bd_sf"/>
</dbReference>